<feature type="compositionally biased region" description="Polar residues" evidence="2">
    <location>
        <begin position="268"/>
        <end position="286"/>
    </location>
</feature>
<feature type="compositionally biased region" description="Polar residues" evidence="2">
    <location>
        <begin position="248"/>
        <end position="257"/>
    </location>
</feature>
<evidence type="ECO:0000313" key="3">
    <source>
        <dbReference type="EnsemblMetazoa" id="AARA004362-PA"/>
    </source>
</evidence>
<dbReference type="AlphaFoldDB" id="A0A182HSV7"/>
<feature type="region of interest" description="Disordered" evidence="2">
    <location>
        <begin position="584"/>
        <end position="651"/>
    </location>
</feature>
<dbReference type="Pfam" id="PF09184">
    <property type="entry name" value="PPP4R2"/>
    <property type="match status" value="1"/>
</dbReference>
<name>A0A182HSV7_ANOAR</name>
<feature type="compositionally biased region" description="Acidic residues" evidence="2">
    <location>
        <begin position="337"/>
        <end position="347"/>
    </location>
</feature>
<evidence type="ECO:0000313" key="4">
    <source>
        <dbReference type="Proteomes" id="UP000075840"/>
    </source>
</evidence>
<dbReference type="PANTHER" id="PTHR16487:SF0">
    <property type="entry name" value="PROTEIN PHOSPHATASE 4 REGULATORY SUBUNIT 2-RELATED"/>
    <property type="match status" value="1"/>
</dbReference>
<evidence type="ECO:0000256" key="2">
    <source>
        <dbReference type="SAM" id="MobiDB-lite"/>
    </source>
</evidence>
<feature type="compositionally biased region" description="Low complexity" evidence="2">
    <location>
        <begin position="637"/>
        <end position="651"/>
    </location>
</feature>
<feature type="compositionally biased region" description="Polar residues" evidence="2">
    <location>
        <begin position="532"/>
        <end position="547"/>
    </location>
</feature>
<evidence type="ECO:0000256" key="1">
    <source>
        <dbReference type="ARBA" id="ARBA00009207"/>
    </source>
</evidence>
<feature type="region of interest" description="Disordered" evidence="2">
    <location>
        <begin position="663"/>
        <end position="695"/>
    </location>
</feature>
<dbReference type="EMBL" id="APCN01000368">
    <property type="status" value="NOT_ANNOTATED_CDS"/>
    <property type="molecule type" value="Genomic_DNA"/>
</dbReference>
<feature type="compositionally biased region" description="Low complexity" evidence="2">
    <location>
        <begin position="513"/>
        <end position="525"/>
    </location>
</feature>
<accession>A0A182HSV7</accession>
<keyword evidence="4" id="KW-1185">Reference proteome</keyword>
<dbReference type="GO" id="GO:0019888">
    <property type="term" value="F:protein phosphatase regulator activity"/>
    <property type="evidence" value="ECO:0007669"/>
    <property type="project" value="InterPro"/>
</dbReference>
<dbReference type="InterPro" id="IPR015267">
    <property type="entry name" value="PPP4R2"/>
</dbReference>
<feature type="compositionally biased region" description="Low complexity" evidence="2">
    <location>
        <begin position="314"/>
        <end position="328"/>
    </location>
</feature>
<dbReference type="GO" id="GO:0030289">
    <property type="term" value="C:protein phosphatase 4 complex"/>
    <property type="evidence" value="ECO:0007669"/>
    <property type="project" value="InterPro"/>
</dbReference>
<feature type="compositionally biased region" description="Basic and acidic residues" evidence="2">
    <location>
        <begin position="449"/>
        <end position="461"/>
    </location>
</feature>
<organism evidence="3 4">
    <name type="scientific">Anopheles arabiensis</name>
    <name type="common">Mosquito</name>
    <dbReference type="NCBI Taxonomy" id="7173"/>
    <lineage>
        <taxon>Eukaryota</taxon>
        <taxon>Metazoa</taxon>
        <taxon>Ecdysozoa</taxon>
        <taxon>Arthropoda</taxon>
        <taxon>Hexapoda</taxon>
        <taxon>Insecta</taxon>
        <taxon>Pterygota</taxon>
        <taxon>Neoptera</taxon>
        <taxon>Endopterygota</taxon>
        <taxon>Diptera</taxon>
        <taxon>Nematocera</taxon>
        <taxon>Culicoidea</taxon>
        <taxon>Culicidae</taxon>
        <taxon>Anophelinae</taxon>
        <taxon>Anopheles</taxon>
    </lineage>
</organism>
<feature type="compositionally biased region" description="Acidic residues" evidence="2">
    <location>
        <begin position="681"/>
        <end position="695"/>
    </location>
</feature>
<feature type="compositionally biased region" description="Low complexity" evidence="2">
    <location>
        <begin position="607"/>
        <end position="629"/>
    </location>
</feature>
<dbReference type="VEuPathDB" id="VectorBase:AARA21_013467"/>
<reference evidence="3" key="1">
    <citation type="submission" date="2022-08" db="UniProtKB">
        <authorList>
            <consortium name="EnsemblMetazoa"/>
        </authorList>
    </citation>
    <scope>IDENTIFICATION</scope>
    <source>
        <strain evidence="3">Dongola</strain>
    </source>
</reference>
<dbReference type="PANTHER" id="PTHR16487">
    <property type="entry name" value="PPP4R2-RELATED PROTEIN"/>
    <property type="match status" value="1"/>
</dbReference>
<dbReference type="EnsemblMetazoa" id="AARA004362-RA">
    <property type="protein sequence ID" value="AARA004362-PA"/>
    <property type="gene ID" value="AARA004362"/>
</dbReference>
<dbReference type="GO" id="GO:0005737">
    <property type="term" value="C:cytoplasm"/>
    <property type="evidence" value="ECO:0007669"/>
    <property type="project" value="TreeGrafter"/>
</dbReference>
<protein>
    <submittedName>
        <fullName evidence="3">Uncharacterized protein</fullName>
    </submittedName>
</protein>
<dbReference type="VEuPathDB" id="VectorBase:AARA004362"/>
<feature type="compositionally biased region" description="Acidic residues" evidence="2">
    <location>
        <begin position="429"/>
        <end position="442"/>
    </location>
</feature>
<dbReference type="Proteomes" id="UP000075840">
    <property type="component" value="Unassembled WGS sequence"/>
</dbReference>
<comment type="similarity">
    <text evidence="1">Belongs to the PPP4R2 family.</text>
</comment>
<feature type="compositionally biased region" description="Polar residues" evidence="2">
    <location>
        <begin position="495"/>
        <end position="512"/>
    </location>
</feature>
<dbReference type="GO" id="GO:0005634">
    <property type="term" value="C:nucleus"/>
    <property type="evidence" value="ECO:0007669"/>
    <property type="project" value="TreeGrafter"/>
</dbReference>
<proteinExistence type="inferred from homology"/>
<feature type="region of interest" description="Disordered" evidence="2">
    <location>
        <begin position="235"/>
        <end position="299"/>
    </location>
</feature>
<feature type="compositionally biased region" description="Polar residues" evidence="2">
    <location>
        <begin position="590"/>
        <end position="606"/>
    </location>
</feature>
<feature type="region of interest" description="Disordered" evidence="2">
    <location>
        <begin position="314"/>
        <end position="564"/>
    </location>
</feature>
<feature type="compositionally biased region" description="Basic and acidic residues" evidence="2">
    <location>
        <begin position="370"/>
        <end position="412"/>
    </location>
</feature>
<sequence length="695" mass="73648">MENQEEILLLLERFTKSKQKDIPRELEDYLNFVARTGDTLYRWVLVKPLFREKLVNVITDFHHNTPSIADIPQCPNVDPFNFERMKRALLERLDSFNSAPFTVQRICELLTEPRKQYTRIDKFMRAVEKNILVLYLPLVQLASRLNHNECTRQLAGRFVRYAGHCHVAHFGQLENNVFQLLVSTQEPGRRRSDSENGDSLDSIVNGDLEVNVDIEMDNEQFHLEADALLPDSSDAVGSLHGSLGSEVGTASSAQRTAEGNEVNGGGSFMNSDGGTSQPSSKGGLSSESHEGVIDTNENATDGDIAAPLLEASLEASSSSATSTASAVAERTDKSDEIEPAPLQEEEAASTATEDKENIASTTDAPPAQTVREEEITSARDDGIGEAAEKQREDGALEKAKEGSSVEEEKPVDEAGGQSLPNPSASGEVAAEEQTDAPLDDGEPQAKMVKYADDAAPQEEKSNLCTSVIKADVHASGDDGDSAMKQAEDTVAHLDSTATKPTDTTVGQSLTEQSATGGSSSAVATVLSGSADGESTVTSIAPVESSTPAGEEEKDGQEHSPGLQVETTVAAGVEGDAPAVEQLVAERAITEPTSTEVTSTNASEMELTTTATPQPASTDSSSSSAAAPTSDELEMELATASGSAPAATPTAAEVAVEEVDMAGGETTGATEMTTEDPKQDDNVMDIDESSVEMMDQ</sequence>